<organism evidence="1 2">
    <name type="scientific">Chionoecetes opilio</name>
    <name type="common">Atlantic snow crab</name>
    <name type="synonym">Cancer opilio</name>
    <dbReference type="NCBI Taxonomy" id="41210"/>
    <lineage>
        <taxon>Eukaryota</taxon>
        <taxon>Metazoa</taxon>
        <taxon>Ecdysozoa</taxon>
        <taxon>Arthropoda</taxon>
        <taxon>Crustacea</taxon>
        <taxon>Multicrustacea</taxon>
        <taxon>Malacostraca</taxon>
        <taxon>Eumalacostraca</taxon>
        <taxon>Eucarida</taxon>
        <taxon>Decapoda</taxon>
        <taxon>Pleocyemata</taxon>
        <taxon>Brachyura</taxon>
        <taxon>Eubrachyura</taxon>
        <taxon>Majoidea</taxon>
        <taxon>Majidae</taxon>
        <taxon>Chionoecetes</taxon>
    </lineage>
</organism>
<gene>
    <name evidence="1" type="ORF">GWK47_028002</name>
</gene>
<proteinExistence type="predicted"/>
<dbReference type="Proteomes" id="UP000770661">
    <property type="component" value="Unassembled WGS sequence"/>
</dbReference>
<comment type="caution">
    <text evidence="1">The sequence shown here is derived from an EMBL/GenBank/DDBJ whole genome shotgun (WGS) entry which is preliminary data.</text>
</comment>
<evidence type="ECO:0000313" key="2">
    <source>
        <dbReference type="Proteomes" id="UP000770661"/>
    </source>
</evidence>
<reference evidence="1" key="1">
    <citation type="submission" date="2020-07" db="EMBL/GenBank/DDBJ databases">
        <title>The High-quality genome of the commercially important snow crab, Chionoecetes opilio.</title>
        <authorList>
            <person name="Jeong J.-H."/>
            <person name="Ryu S."/>
        </authorList>
    </citation>
    <scope>NUCLEOTIDE SEQUENCE</scope>
    <source>
        <strain evidence="1">MADBK_172401_WGS</strain>
        <tissue evidence="1">Digestive gland</tissue>
    </source>
</reference>
<name>A0A8J4YTE2_CHIOP</name>
<sequence>MSISMTFSSSFLRPRPTLMTASLPSPATHVTGRTRCAASNWHWTTSAPGVVDGRSAWPLTKARLCLSPAGKTSPTYLHRTYGLRADHSPFTDPSPSLGVLVSCNKNLNKRMGGLCHTLNSFPPGRNNTLAPGGTQEQHGACLPTYVCNAQSQRSNTCVRYLKSWYATSMVRNGLKNICSTPYYVGQQWRYPAAAWVCRAGMGGRISGASLSTLFA</sequence>
<keyword evidence="2" id="KW-1185">Reference proteome</keyword>
<accession>A0A8J4YTE2</accession>
<dbReference type="AlphaFoldDB" id="A0A8J4YTE2"/>
<dbReference type="EMBL" id="JACEEZ010000079">
    <property type="protein sequence ID" value="KAG0730556.1"/>
    <property type="molecule type" value="Genomic_DNA"/>
</dbReference>
<protein>
    <submittedName>
        <fullName evidence="1">Uncharacterized protein</fullName>
    </submittedName>
</protein>
<evidence type="ECO:0000313" key="1">
    <source>
        <dbReference type="EMBL" id="KAG0730556.1"/>
    </source>
</evidence>